<dbReference type="OrthoDB" id="2906425at2759"/>
<evidence type="ECO:0000313" key="2">
    <source>
        <dbReference type="EMBL" id="KAE8139947.1"/>
    </source>
</evidence>
<dbReference type="InterPro" id="IPR002575">
    <property type="entry name" value="Aminoglycoside_PTrfase"/>
</dbReference>
<organism evidence="2 3">
    <name type="scientific">Aspergillus pseudotamarii</name>
    <dbReference type="NCBI Taxonomy" id="132259"/>
    <lineage>
        <taxon>Eukaryota</taxon>
        <taxon>Fungi</taxon>
        <taxon>Dikarya</taxon>
        <taxon>Ascomycota</taxon>
        <taxon>Pezizomycotina</taxon>
        <taxon>Eurotiomycetes</taxon>
        <taxon>Eurotiomycetidae</taxon>
        <taxon>Eurotiales</taxon>
        <taxon>Aspergillaceae</taxon>
        <taxon>Aspergillus</taxon>
        <taxon>Aspergillus subgen. Circumdati</taxon>
    </lineage>
</organism>
<evidence type="ECO:0000313" key="3">
    <source>
        <dbReference type="Proteomes" id="UP000325672"/>
    </source>
</evidence>
<gene>
    <name evidence="2" type="ORF">BDV38DRAFT_240654</name>
</gene>
<accession>A0A5N6T0M6</accession>
<feature type="domain" description="Aminoglycoside phosphotransferase" evidence="1">
    <location>
        <begin position="58"/>
        <end position="100"/>
    </location>
</feature>
<dbReference type="RefSeq" id="XP_031916010.1">
    <property type="nucleotide sequence ID" value="XM_032053915.1"/>
</dbReference>
<dbReference type="GeneID" id="43638125"/>
<dbReference type="InterPro" id="IPR011009">
    <property type="entry name" value="Kinase-like_dom_sf"/>
</dbReference>
<dbReference type="AlphaFoldDB" id="A0A5N6T0M6"/>
<evidence type="ECO:0000259" key="1">
    <source>
        <dbReference type="Pfam" id="PF01636"/>
    </source>
</evidence>
<dbReference type="Pfam" id="PF01636">
    <property type="entry name" value="APH"/>
    <property type="match status" value="1"/>
</dbReference>
<protein>
    <recommendedName>
        <fullName evidence="1">Aminoglycoside phosphotransferase domain-containing protein</fullName>
    </recommendedName>
</protein>
<proteinExistence type="predicted"/>
<dbReference type="EMBL" id="ML743563">
    <property type="protein sequence ID" value="KAE8139947.1"/>
    <property type="molecule type" value="Genomic_DNA"/>
</dbReference>
<keyword evidence="3" id="KW-1185">Reference proteome</keyword>
<dbReference type="Proteomes" id="UP000325672">
    <property type="component" value="Unassembled WGS sequence"/>
</dbReference>
<sequence length="116" mass="13512">MPFCFSNTLGDALYDHRVRCEFGPFAETLDFTLYSIPERTSSETRHTITPVLSRPYKSFFSHADLHSTDIIISQGRLSRVVDWECAGYFPEYWEFTKAISGQNQQRGFGDYARRIR</sequence>
<reference evidence="2 3" key="1">
    <citation type="submission" date="2019-04" db="EMBL/GenBank/DDBJ databases">
        <title>Friends and foes A comparative genomics study of 23 Aspergillus species from section Flavi.</title>
        <authorList>
            <consortium name="DOE Joint Genome Institute"/>
            <person name="Kjaerbolling I."/>
            <person name="Vesth T."/>
            <person name="Frisvad J.C."/>
            <person name="Nybo J.L."/>
            <person name="Theobald S."/>
            <person name="Kildgaard S."/>
            <person name="Isbrandt T."/>
            <person name="Kuo A."/>
            <person name="Sato A."/>
            <person name="Lyhne E.K."/>
            <person name="Kogle M.E."/>
            <person name="Wiebenga A."/>
            <person name="Kun R.S."/>
            <person name="Lubbers R.J."/>
            <person name="Makela M.R."/>
            <person name="Barry K."/>
            <person name="Chovatia M."/>
            <person name="Clum A."/>
            <person name="Daum C."/>
            <person name="Haridas S."/>
            <person name="He G."/>
            <person name="LaButti K."/>
            <person name="Lipzen A."/>
            <person name="Mondo S."/>
            <person name="Riley R."/>
            <person name="Salamov A."/>
            <person name="Simmons B.A."/>
            <person name="Magnuson J.K."/>
            <person name="Henrissat B."/>
            <person name="Mortensen U.H."/>
            <person name="Larsen T.O."/>
            <person name="Devries R.P."/>
            <person name="Grigoriev I.V."/>
            <person name="Machida M."/>
            <person name="Baker S.E."/>
            <person name="Andersen M.R."/>
        </authorList>
    </citation>
    <scope>NUCLEOTIDE SEQUENCE [LARGE SCALE GENOMIC DNA]</scope>
    <source>
        <strain evidence="2 3">CBS 117625</strain>
    </source>
</reference>
<name>A0A5N6T0M6_ASPPS</name>
<dbReference type="SUPFAM" id="SSF56112">
    <property type="entry name" value="Protein kinase-like (PK-like)"/>
    <property type="match status" value="1"/>
</dbReference>